<dbReference type="AlphaFoldDB" id="A0A7J5UIN7"/>
<proteinExistence type="predicted"/>
<keyword evidence="3" id="KW-1185">Reference proteome</keyword>
<accession>A0A7J5UIN7</accession>
<feature type="region of interest" description="Disordered" evidence="1">
    <location>
        <begin position="134"/>
        <end position="166"/>
    </location>
</feature>
<dbReference type="Gene3D" id="3.90.1680.10">
    <property type="entry name" value="SOS response associated peptidase-like"/>
    <property type="match status" value="1"/>
</dbReference>
<dbReference type="Pfam" id="PF02586">
    <property type="entry name" value="SRAP"/>
    <property type="match status" value="1"/>
</dbReference>
<reference evidence="2 3" key="1">
    <citation type="submission" date="2019-10" db="EMBL/GenBank/DDBJ databases">
        <title>Georgenia wutianyii sp. nov. and Georgenia yuyongxinii sp. nov. isolated from plateau pika (Ochotona curzoniae) in the Qinghai-Tibet plateau of China.</title>
        <authorList>
            <person name="Tian Z."/>
        </authorList>
    </citation>
    <scope>NUCLEOTIDE SEQUENCE [LARGE SCALE GENOMIC DNA]</scope>
    <source>
        <strain evidence="2 3">DSM 21501</strain>
    </source>
</reference>
<comment type="caution">
    <text evidence="2">The sequence shown here is derived from an EMBL/GenBank/DDBJ whole genome shotgun (WGS) entry which is preliminary data.</text>
</comment>
<sequence>MDEAGKEKQPYYLHDEDGALLAFGGLYEWWKDPELPEDHPEKWHWTNTVLTTTASDAWGTCTTDLRSSCRPDMLADWLNPGITDPKDVRGMVAAMPEPHLVPAPDRQGGRQCAEQRPAARRAGRVLADWLGGHTETPSSCGTNTSRTKSTLDCGREPVGPVSCTVT</sequence>
<organism evidence="2 3">
    <name type="scientific">Georgenia thermotolerans</name>
    <dbReference type="NCBI Taxonomy" id="527326"/>
    <lineage>
        <taxon>Bacteria</taxon>
        <taxon>Bacillati</taxon>
        <taxon>Actinomycetota</taxon>
        <taxon>Actinomycetes</taxon>
        <taxon>Micrococcales</taxon>
        <taxon>Bogoriellaceae</taxon>
        <taxon>Georgenia</taxon>
    </lineage>
</organism>
<dbReference type="SUPFAM" id="SSF143081">
    <property type="entry name" value="BB1717-like"/>
    <property type="match status" value="1"/>
</dbReference>
<protein>
    <recommendedName>
        <fullName evidence="4">SOS response-associated peptidase</fullName>
    </recommendedName>
</protein>
<feature type="compositionally biased region" description="Polar residues" evidence="1">
    <location>
        <begin position="135"/>
        <end position="150"/>
    </location>
</feature>
<evidence type="ECO:0000256" key="1">
    <source>
        <dbReference type="SAM" id="MobiDB-lite"/>
    </source>
</evidence>
<evidence type="ECO:0000313" key="2">
    <source>
        <dbReference type="EMBL" id="KAE8762176.1"/>
    </source>
</evidence>
<evidence type="ECO:0000313" key="3">
    <source>
        <dbReference type="Proteomes" id="UP000451860"/>
    </source>
</evidence>
<dbReference type="InterPro" id="IPR036590">
    <property type="entry name" value="SRAP-like"/>
</dbReference>
<dbReference type="InterPro" id="IPR003738">
    <property type="entry name" value="SRAP"/>
</dbReference>
<dbReference type="Proteomes" id="UP000451860">
    <property type="component" value="Unassembled WGS sequence"/>
</dbReference>
<dbReference type="OrthoDB" id="9782620at2"/>
<evidence type="ECO:0008006" key="4">
    <source>
        <dbReference type="Google" id="ProtNLM"/>
    </source>
</evidence>
<name>A0A7J5UIN7_9MICO</name>
<dbReference type="EMBL" id="WHJE01000235">
    <property type="protein sequence ID" value="KAE8762176.1"/>
    <property type="molecule type" value="Genomic_DNA"/>
</dbReference>
<dbReference type="RefSeq" id="WP_152204875.1">
    <property type="nucleotide sequence ID" value="NZ_VUKF01000092.1"/>
</dbReference>
<dbReference type="GO" id="GO:0106300">
    <property type="term" value="P:protein-DNA covalent cross-linking repair"/>
    <property type="evidence" value="ECO:0007669"/>
    <property type="project" value="InterPro"/>
</dbReference>
<dbReference type="GO" id="GO:0003697">
    <property type="term" value="F:single-stranded DNA binding"/>
    <property type="evidence" value="ECO:0007669"/>
    <property type="project" value="InterPro"/>
</dbReference>
<gene>
    <name evidence="2" type="ORF">GB883_20725</name>
</gene>